<dbReference type="STRING" id="1552.A7L45_03440"/>
<keyword evidence="4" id="KW-1133">Transmembrane helix</keyword>
<dbReference type="KEGG" id="ceu:A7L45_03440"/>
<dbReference type="Proteomes" id="UP000182569">
    <property type="component" value="Chromosome"/>
</dbReference>
<keyword evidence="4" id="KW-0472">Membrane</keyword>
<dbReference type="GO" id="GO:0016020">
    <property type="term" value="C:membrane"/>
    <property type="evidence" value="ECO:0007669"/>
    <property type="project" value="InterPro"/>
</dbReference>
<proteinExistence type="inferred from homology"/>
<evidence type="ECO:0000256" key="4">
    <source>
        <dbReference type="SAM" id="Phobius"/>
    </source>
</evidence>
<evidence type="ECO:0000256" key="3">
    <source>
        <dbReference type="PROSITE-ProRule" id="PRU00284"/>
    </source>
</evidence>
<protein>
    <recommendedName>
        <fullName evidence="9">Methyl-accepting chemotaxis protein</fullName>
    </recommendedName>
</protein>
<dbReference type="PROSITE" id="PS50111">
    <property type="entry name" value="CHEMOTAXIS_TRANSDUC_2"/>
    <property type="match status" value="1"/>
</dbReference>
<dbReference type="InterPro" id="IPR004089">
    <property type="entry name" value="MCPsignal_dom"/>
</dbReference>
<dbReference type="GO" id="GO:0007165">
    <property type="term" value="P:signal transduction"/>
    <property type="evidence" value="ECO:0007669"/>
    <property type="project" value="UniProtKB-KW"/>
</dbReference>
<evidence type="ECO:0000313" key="8">
    <source>
        <dbReference type="Proteomes" id="UP000182569"/>
    </source>
</evidence>
<dbReference type="Gene3D" id="1.10.8.500">
    <property type="entry name" value="HAMP domain in histidine kinase"/>
    <property type="match status" value="1"/>
</dbReference>
<dbReference type="EMBL" id="CP015756">
    <property type="protein sequence ID" value="APC39180.1"/>
    <property type="molecule type" value="Genomic_DNA"/>
</dbReference>
<evidence type="ECO:0000259" key="6">
    <source>
        <dbReference type="PROSITE" id="PS50885"/>
    </source>
</evidence>
<feature type="transmembrane region" description="Helical" evidence="4">
    <location>
        <begin position="313"/>
        <end position="332"/>
    </location>
</feature>
<feature type="transmembrane region" description="Helical" evidence="4">
    <location>
        <begin position="9"/>
        <end position="30"/>
    </location>
</feature>
<evidence type="ECO:0008006" key="9">
    <source>
        <dbReference type="Google" id="ProtNLM"/>
    </source>
</evidence>
<feature type="domain" description="Methyl-accepting transducer" evidence="5">
    <location>
        <begin position="394"/>
        <end position="659"/>
    </location>
</feature>
<dbReference type="AlphaFoldDB" id="A0A1J0GCU8"/>
<dbReference type="Pfam" id="PF22673">
    <property type="entry name" value="MCP-like_PDC_1"/>
    <property type="match status" value="1"/>
</dbReference>
<evidence type="ECO:0000259" key="5">
    <source>
        <dbReference type="PROSITE" id="PS50111"/>
    </source>
</evidence>
<dbReference type="Gene3D" id="1.10.287.950">
    <property type="entry name" value="Methyl-accepting chemotaxis protein"/>
    <property type="match status" value="1"/>
</dbReference>
<dbReference type="Pfam" id="PF00015">
    <property type="entry name" value="MCPsignal"/>
    <property type="match status" value="1"/>
</dbReference>
<dbReference type="SUPFAM" id="SSF58104">
    <property type="entry name" value="Methyl-accepting chemotaxis protein (MCP) signaling domain"/>
    <property type="match status" value="1"/>
</dbReference>
<name>A0A1J0GCU8_9CLOT</name>
<dbReference type="Gene3D" id="3.30.450.20">
    <property type="entry name" value="PAS domain"/>
    <property type="match status" value="1"/>
</dbReference>
<keyword evidence="1 3" id="KW-0807">Transducer</keyword>
<dbReference type="CDD" id="cd12913">
    <property type="entry name" value="PDC1_MCP_like"/>
    <property type="match status" value="1"/>
</dbReference>
<dbReference type="PANTHER" id="PTHR32089">
    <property type="entry name" value="METHYL-ACCEPTING CHEMOTAXIS PROTEIN MCPB"/>
    <property type="match status" value="1"/>
</dbReference>
<dbReference type="SMART" id="SM00283">
    <property type="entry name" value="MA"/>
    <property type="match status" value="1"/>
</dbReference>
<comment type="similarity">
    <text evidence="2">Belongs to the methyl-accepting chemotaxis (MCP) protein family.</text>
</comment>
<evidence type="ECO:0000313" key="7">
    <source>
        <dbReference type="EMBL" id="APC39180.1"/>
    </source>
</evidence>
<organism evidence="7 8">
    <name type="scientific">Clostridium estertheticum subsp. estertheticum</name>
    <dbReference type="NCBI Taxonomy" id="1552"/>
    <lineage>
        <taxon>Bacteria</taxon>
        <taxon>Bacillati</taxon>
        <taxon>Bacillota</taxon>
        <taxon>Clostridia</taxon>
        <taxon>Eubacteriales</taxon>
        <taxon>Clostridiaceae</taxon>
        <taxon>Clostridium</taxon>
    </lineage>
</organism>
<keyword evidence="4" id="KW-0812">Transmembrane</keyword>
<feature type="domain" description="HAMP" evidence="6">
    <location>
        <begin position="334"/>
        <end position="389"/>
    </location>
</feature>
<dbReference type="RefSeq" id="WP_071611476.1">
    <property type="nucleotide sequence ID" value="NZ_CP015756.1"/>
</dbReference>
<dbReference type="InterPro" id="IPR003660">
    <property type="entry name" value="HAMP_dom"/>
</dbReference>
<sequence>MKKKISTKIVIAIVSCSILVSALVGIASIVKSTSIIKKEATENLLNIASSRGNEYTVHTTKVENTVKELSGLVIGTIDVSKVKDPNYMNAYESRLSSLINNLGVSNTGIVGLYMNFDPKFADGSKAYDVAYYYDEQKKESEVSSNSYSLEDYKDSNKSLNWYYSATKAKQGVWSKPYIDPASDNKELISYTLPIYDNNKLVGVAGMDISFESLRKTILNTKIYDTGSAFLLDKDYSFVVATDQKLTDKLDTLEDGKYKFITDELSNKKSMVLETNFEGHKQLMSYYTLNNGQIMGVKVPSSEVFKTLNDSIDIILLIITLGIILSIIIALIIGRRISRPIEVATSFIGRLSELDLTYNDNKQMISSKDEIGIMGNSLIKLREELIKVVYELTKDSAEVLESSNDISATTEEISSKMELINESIKQVSLGAEQLSATTQEVNATTESIAQSVDNVTRRANDGTEISNNIEVKAKQVRITAENSSSTTNELYLEKQESILKAIKDGSVVSEVKIMATEIGNIASQTNLLALNAAIEAARAGEQGKGFAVVADEVRKLAEASEATVKKIQEVTEKVENAFQNLTSNAQDILSFIDTKVKPDYDLFVDTSKQYGSDALKTNMISADIGASMNIVNETISEIRNAIENISATAEESVASSEEISATVNESVMAVQKISKSSQNQAILADKLNNIVQKFKL</sequence>
<gene>
    <name evidence="7" type="ORF">A7L45_03440</name>
</gene>
<accession>A0A1J0GCU8</accession>
<dbReference type="CDD" id="cd12912">
    <property type="entry name" value="PDC2_MCP_like"/>
    <property type="match status" value="1"/>
</dbReference>
<keyword evidence="8" id="KW-1185">Reference proteome</keyword>
<dbReference type="PROSITE" id="PS50885">
    <property type="entry name" value="HAMP"/>
    <property type="match status" value="1"/>
</dbReference>
<reference evidence="8" key="1">
    <citation type="journal article" date="2016" name="Front. Microbiol.">
        <title>Complete Genome Sequence of Clostridium estertheticum DSM 8809, a Microbe Identified in Spoiled Vacuum Packed Beef.</title>
        <authorList>
            <person name="Yu Z."/>
            <person name="Gunn L."/>
            <person name="Brennan E."/>
            <person name="Reid R."/>
            <person name="Wall P.G."/>
            <person name="Gaora O.P."/>
            <person name="Hurley D."/>
            <person name="Bolton D."/>
            <person name="Fanning S."/>
        </authorList>
    </citation>
    <scope>NUCLEOTIDE SEQUENCE [LARGE SCALE GENOMIC DNA]</scope>
    <source>
        <strain evidence="8">DSM 8809</strain>
    </source>
</reference>
<evidence type="ECO:0000256" key="1">
    <source>
        <dbReference type="ARBA" id="ARBA00023224"/>
    </source>
</evidence>
<dbReference type="PANTHER" id="PTHR32089:SF112">
    <property type="entry name" value="LYSOZYME-LIKE PROTEIN-RELATED"/>
    <property type="match status" value="1"/>
</dbReference>
<evidence type="ECO:0000256" key="2">
    <source>
        <dbReference type="ARBA" id="ARBA00029447"/>
    </source>
</evidence>